<dbReference type="PROSITE" id="PS50879">
    <property type="entry name" value="RNASE_H_1"/>
    <property type="match status" value="1"/>
</dbReference>
<dbReference type="Gene3D" id="3.30.420.10">
    <property type="entry name" value="Ribonuclease H-like superfamily/Ribonuclease H"/>
    <property type="match status" value="1"/>
</dbReference>
<evidence type="ECO:0000256" key="1">
    <source>
        <dbReference type="ARBA" id="ARBA00000077"/>
    </source>
</evidence>
<dbReference type="PANTHER" id="PTHR10642:SF26">
    <property type="entry name" value="RIBONUCLEASE H1"/>
    <property type="match status" value="1"/>
</dbReference>
<dbReference type="STRING" id="363999.A0A439DFL6"/>
<evidence type="ECO:0000256" key="2">
    <source>
        <dbReference type="ARBA" id="ARBA00005300"/>
    </source>
</evidence>
<evidence type="ECO:0000256" key="3">
    <source>
        <dbReference type="ARBA" id="ARBA00012180"/>
    </source>
</evidence>
<dbReference type="EMBL" id="RYZI01000032">
    <property type="protein sequence ID" value="RWA13203.1"/>
    <property type="molecule type" value="Genomic_DNA"/>
</dbReference>
<dbReference type="InterPro" id="IPR036397">
    <property type="entry name" value="RNaseH_sf"/>
</dbReference>
<reference evidence="9 10" key="1">
    <citation type="submission" date="2018-12" db="EMBL/GenBank/DDBJ databases">
        <title>Draft genome sequence of Xylaria grammica IHI A82.</title>
        <authorList>
            <person name="Buettner E."/>
            <person name="Kellner H."/>
        </authorList>
    </citation>
    <scope>NUCLEOTIDE SEQUENCE [LARGE SCALE GENOMIC DNA]</scope>
    <source>
        <strain evidence="9 10">IHI A82</strain>
    </source>
</reference>
<dbReference type="InterPro" id="IPR050092">
    <property type="entry name" value="RNase_H"/>
</dbReference>
<keyword evidence="6" id="KW-0255">Endonuclease</keyword>
<comment type="similarity">
    <text evidence="2">Belongs to the RNase H family.</text>
</comment>
<keyword evidence="4" id="KW-0540">Nuclease</keyword>
<evidence type="ECO:0000256" key="4">
    <source>
        <dbReference type="ARBA" id="ARBA00022722"/>
    </source>
</evidence>
<protein>
    <recommendedName>
        <fullName evidence="3">ribonuclease H</fullName>
        <ecNumber evidence="3">3.1.26.4</ecNumber>
    </recommendedName>
</protein>
<evidence type="ECO:0000256" key="5">
    <source>
        <dbReference type="ARBA" id="ARBA00022723"/>
    </source>
</evidence>
<dbReference type="InterPro" id="IPR012337">
    <property type="entry name" value="RNaseH-like_sf"/>
</dbReference>
<organism evidence="9 10">
    <name type="scientific">Xylaria grammica</name>
    <dbReference type="NCBI Taxonomy" id="363999"/>
    <lineage>
        <taxon>Eukaryota</taxon>
        <taxon>Fungi</taxon>
        <taxon>Dikarya</taxon>
        <taxon>Ascomycota</taxon>
        <taxon>Pezizomycotina</taxon>
        <taxon>Sordariomycetes</taxon>
        <taxon>Xylariomycetidae</taxon>
        <taxon>Xylariales</taxon>
        <taxon>Xylariaceae</taxon>
        <taxon>Xylaria</taxon>
    </lineage>
</organism>
<dbReference type="Pfam" id="PF00075">
    <property type="entry name" value="RNase_H"/>
    <property type="match status" value="1"/>
</dbReference>
<dbReference type="PANTHER" id="PTHR10642">
    <property type="entry name" value="RIBONUCLEASE H1"/>
    <property type="match status" value="1"/>
</dbReference>
<dbReference type="Proteomes" id="UP000286045">
    <property type="component" value="Unassembled WGS sequence"/>
</dbReference>
<evidence type="ECO:0000313" key="9">
    <source>
        <dbReference type="EMBL" id="RWA13203.1"/>
    </source>
</evidence>
<dbReference type="GO" id="GO:0003676">
    <property type="term" value="F:nucleic acid binding"/>
    <property type="evidence" value="ECO:0007669"/>
    <property type="project" value="InterPro"/>
</dbReference>
<dbReference type="SUPFAM" id="SSF53098">
    <property type="entry name" value="Ribonuclease H-like"/>
    <property type="match status" value="1"/>
</dbReference>
<keyword evidence="10" id="KW-1185">Reference proteome</keyword>
<dbReference type="AlphaFoldDB" id="A0A439DFL6"/>
<dbReference type="InterPro" id="IPR002156">
    <property type="entry name" value="RNaseH_domain"/>
</dbReference>
<feature type="domain" description="RNase H type-1" evidence="8">
    <location>
        <begin position="62"/>
        <end position="206"/>
    </location>
</feature>
<dbReference type="EC" id="3.1.26.4" evidence="3"/>
<gene>
    <name evidence="9" type="ORF">EKO27_g1928</name>
</gene>
<evidence type="ECO:0000259" key="8">
    <source>
        <dbReference type="PROSITE" id="PS50879"/>
    </source>
</evidence>
<evidence type="ECO:0000313" key="10">
    <source>
        <dbReference type="Proteomes" id="UP000286045"/>
    </source>
</evidence>
<accession>A0A439DFL6</accession>
<dbReference type="GO" id="GO:0004523">
    <property type="term" value="F:RNA-DNA hybrid ribonuclease activity"/>
    <property type="evidence" value="ECO:0007669"/>
    <property type="project" value="UniProtKB-EC"/>
</dbReference>
<keyword evidence="5" id="KW-0479">Metal-binding</keyword>
<evidence type="ECO:0000256" key="7">
    <source>
        <dbReference type="ARBA" id="ARBA00022801"/>
    </source>
</evidence>
<comment type="caution">
    <text evidence="9">The sequence shown here is derived from an EMBL/GenBank/DDBJ whole genome shotgun (WGS) entry which is preliminary data.</text>
</comment>
<proteinExistence type="inferred from homology"/>
<comment type="catalytic activity">
    <reaction evidence="1">
        <text>Endonucleolytic cleavage to 5'-phosphomonoester.</text>
        <dbReference type="EC" id="3.1.26.4"/>
    </reaction>
</comment>
<keyword evidence="7" id="KW-0378">Hydrolase</keyword>
<dbReference type="GO" id="GO:0046872">
    <property type="term" value="F:metal ion binding"/>
    <property type="evidence" value="ECO:0007669"/>
    <property type="project" value="UniProtKB-KW"/>
</dbReference>
<dbReference type="GO" id="GO:0043137">
    <property type="term" value="P:DNA replication, removal of RNA primer"/>
    <property type="evidence" value="ECO:0007669"/>
    <property type="project" value="TreeGrafter"/>
</dbReference>
<sequence>MATILPPPESKEEFLEMFGMTIPERRRGTGRVFPTQYAPSRVGPTGDPRVEFLGRPGPINDFMERTAPKVPGASISVPEPEARTCAKRLENNGPFGDNAAQTSNRAELRAALAALRARQWSDDGYRTVVIATDSEYVAQGVTEWVRKWVGNGWKTSKGKNVANRDLWELLLGEAERYQECGLAIQFWRIDRSLNHVADAAAAKALTDGDDENFEDFMVPGI</sequence>
<name>A0A439DFL6_9PEZI</name>
<evidence type="ECO:0000256" key="6">
    <source>
        <dbReference type="ARBA" id="ARBA00022759"/>
    </source>
</evidence>